<proteinExistence type="predicted"/>
<reference evidence="2" key="1">
    <citation type="journal article" date="2019" name="Int. J. Syst. Evol. Microbiol.">
        <title>The Global Catalogue of Microorganisms (GCM) 10K type strain sequencing project: providing services to taxonomists for standard genome sequencing and annotation.</title>
        <authorList>
            <consortium name="The Broad Institute Genomics Platform"/>
            <consortium name="The Broad Institute Genome Sequencing Center for Infectious Disease"/>
            <person name="Wu L."/>
            <person name="Ma J."/>
        </authorList>
    </citation>
    <scope>NUCLEOTIDE SEQUENCE [LARGE SCALE GENOMIC DNA]</scope>
    <source>
        <strain evidence="2">CCUG 55590</strain>
    </source>
</reference>
<accession>A0ABW2PLE5</accession>
<dbReference type="EMBL" id="JBHTCE010000001">
    <property type="protein sequence ID" value="MFC7389260.1"/>
    <property type="molecule type" value="Genomic_DNA"/>
</dbReference>
<gene>
    <name evidence="1" type="ORF">ACFQO8_03825</name>
</gene>
<organism evidence="1 2">
    <name type="scientific">Exiguobacterium aestuarii</name>
    <dbReference type="NCBI Taxonomy" id="273527"/>
    <lineage>
        <taxon>Bacteria</taxon>
        <taxon>Bacillati</taxon>
        <taxon>Bacillota</taxon>
        <taxon>Bacilli</taxon>
        <taxon>Bacillales</taxon>
        <taxon>Bacillales Family XII. Incertae Sedis</taxon>
        <taxon>Exiguobacterium</taxon>
    </lineage>
</organism>
<evidence type="ECO:0000313" key="1">
    <source>
        <dbReference type="EMBL" id="MFC7389260.1"/>
    </source>
</evidence>
<sequence length="118" mass="13373">MAKKAFTLESNLDKVIQRVEEKPQKVMNEIGRNLTREIKSTTLNSQFHQRRGILKKSLGYWARKQEKDLQIGFKMSIPGIVGPMMTGQEADPIKPVVIKNANAIQQLIGAALDEIRKE</sequence>
<dbReference type="RefSeq" id="WP_214787094.1">
    <property type="nucleotide sequence ID" value="NZ_JANIEL010000051.1"/>
</dbReference>
<evidence type="ECO:0008006" key="3">
    <source>
        <dbReference type="Google" id="ProtNLM"/>
    </source>
</evidence>
<keyword evidence="2" id="KW-1185">Reference proteome</keyword>
<protein>
    <recommendedName>
        <fullName evidence="3">HK97 gp10 family phage protein</fullName>
    </recommendedName>
</protein>
<dbReference type="Proteomes" id="UP001596439">
    <property type="component" value="Unassembled WGS sequence"/>
</dbReference>
<comment type="caution">
    <text evidence="1">The sequence shown here is derived from an EMBL/GenBank/DDBJ whole genome shotgun (WGS) entry which is preliminary data.</text>
</comment>
<evidence type="ECO:0000313" key="2">
    <source>
        <dbReference type="Proteomes" id="UP001596439"/>
    </source>
</evidence>
<name>A0ABW2PLE5_9BACL</name>